<sequence length="85" mass="9604">MSQFEKTYIGKGTQVKDLNIIRLSISKETLEEILKDHMVDYDGKEYLVFEVASLKEPDQFGKTHTAYISKKVAAPKGGKARKSKP</sequence>
<gene>
    <name evidence="1" type="ORF">G9Q97_06125</name>
</gene>
<organism evidence="1 2">
    <name type="scientific">Cyclobacterium plantarum</name>
    <dbReference type="NCBI Taxonomy" id="2716263"/>
    <lineage>
        <taxon>Bacteria</taxon>
        <taxon>Pseudomonadati</taxon>
        <taxon>Bacteroidota</taxon>
        <taxon>Cytophagia</taxon>
        <taxon>Cytophagales</taxon>
        <taxon>Cyclobacteriaceae</taxon>
        <taxon>Cyclobacterium</taxon>
    </lineage>
</organism>
<evidence type="ECO:0000313" key="2">
    <source>
        <dbReference type="Proteomes" id="UP000649799"/>
    </source>
</evidence>
<evidence type="ECO:0000313" key="1">
    <source>
        <dbReference type="EMBL" id="NHE56387.1"/>
    </source>
</evidence>
<dbReference type="EMBL" id="JAANYN010000002">
    <property type="protein sequence ID" value="NHE56387.1"/>
    <property type="molecule type" value="Genomic_DNA"/>
</dbReference>
<dbReference type="RefSeq" id="WP_166144202.1">
    <property type="nucleotide sequence ID" value="NZ_JAANYN010000002.1"/>
</dbReference>
<dbReference type="Proteomes" id="UP000649799">
    <property type="component" value="Unassembled WGS sequence"/>
</dbReference>
<keyword evidence="2" id="KW-1185">Reference proteome</keyword>
<name>A0ABX0H7I9_9BACT</name>
<accession>A0ABX0H7I9</accession>
<protein>
    <submittedName>
        <fullName evidence="1">Uncharacterized protein</fullName>
    </submittedName>
</protein>
<comment type="caution">
    <text evidence="1">The sequence shown here is derived from an EMBL/GenBank/DDBJ whole genome shotgun (WGS) entry which is preliminary data.</text>
</comment>
<reference evidence="1 2" key="1">
    <citation type="submission" date="2020-03" db="EMBL/GenBank/DDBJ databases">
        <title>Cyclobacterium plantarum sp. nov., a marine bacterium isolated from a coastal-marine wetland.</title>
        <authorList>
            <person name="Sanchez-Porro C."/>
            <person name="Ventosa A."/>
            <person name="Amoozegar M."/>
        </authorList>
    </citation>
    <scope>NUCLEOTIDE SEQUENCE [LARGE SCALE GENOMIC DNA]</scope>
    <source>
        <strain evidence="1 2">GBPx2</strain>
    </source>
</reference>
<proteinExistence type="predicted"/>